<evidence type="ECO:0000313" key="3">
    <source>
        <dbReference type="Proteomes" id="UP001501470"/>
    </source>
</evidence>
<name>A0ABN2BNI2_9ACTN</name>
<dbReference type="InterPro" id="IPR050378">
    <property type="entry name" value="Metallo-dep_Hydrolases_sf"/>
</dbReference>
<feature type="domain" description="Amidohydrolase 3" evidence="1">
    <location>
        <begin position="43"/>
        <end position="115"/>
    </location>
</feature>
<dbReference type="SUPFAM" id="SSF51556">
    <property type="entry name" value="Metallo-dependent hydrolases"/>
    <property type="match status" value="1"/>
</dbReference>
<evidence type="ECO:0000259" key="1">
    <source>
        <dbReference type="Pfam" id="PF07969"/>
    </source>
</evidence>
<dbReference type="EMBL" id="BAAAQD010000017">
    <property type="protein sequence ID" value="GAA1542844.1"/>
    <property type="molecule type" value="Genomic_DNA"/>
</dbReference>
<dbReference type="SUPFAM" id="SSF51338">
    <property type="entry name" value="Composite domain of metallo-dependent hydrolases"/>
    <property type="match status" value="1"/>
</dbReference>
<feature type="domain" description="Amidohydrolase 3" evidence="1">
    <location>
        <begin position="380"/>
        <end position="468"/>
    </location>
</feature>
<dbReference type="PANTHER" id="PTHR11647">
    <property type="entry name" value="HYDRANTOINASE/DIHYDROPYRIMIDINASE FAMILY MEMBER"/>
    <property type="match status" value="1"/>
</dbReference>
<dbReference type="Pfam" id="PF07969">
    <property type="entry name" value="Amidohydro_3"/>
    <property type="match status" value="2"/>
</dbReference>
<gene>
    <name evidence="2" type="ORF">GCM10009827_073020</name>
</gene>
<dbReference type="InterPro" id="IPR011059">
    <property type="entry name" value="Metal-dep_hydrolase_composite"/>
</dbReference>
<accession>A0ABN2BNI2</accession>
<protein>
    <submittedName>
        <fullName evidence="2">Amidohydrolase family protein</fullName>
    </submittedName>
</protein>
<keyword evidence="3" id="KW-1185">Reference proteome</keyword>
<evidence type="ECO:0000313" key="2">
    <source>
        <dbReference type="EMBL" id="GAA1542844.1"/>
    </source>
</evidence>
<reference evidence="2 3" key="1">
    <citation type="journal article" date="2019" name="Int. J. Syst. Evol. Microbiol.">
        <title>The Global Catalogue of Microorganisms (GCM) 10K type strain sequencing project: providing services to taxonomists for standard genome sequencing and annotation.</title>
        <authorList>
            <consortium name="The Broad Institute Genomics Platform"/>
            <consortium name="The Broad Institute Genome Sequencing Center for Infectious Disease"/>
            <person name="Wu L."/>
            <person name="Ma J."/>
        </authorList>
    </citation>
    <scope>NUCLEOTIDE SEQUENCE [LARGE SCALE GENOMIC DNA]</scope>
    <source>
        <strain evidence="2 3">JCM 15933</strain>
    </source>
</reference>
<dbReference type="PANTHER" id="PTHR11647:SF1">
    <property type="entry name" value="COLLAPSIN RESPONSE MEDIATOR PROTEIN"/>
    <property type="match status" value="1"/>
</dbReference>
<dbReference type="Gene3D" id="2.30.40.10">
    <property type="entry name" value="Urease, subunit C, domain 1"/>
    <property type="match status" value="1"/>
</dbReference>
<dbReference type="Proteomes" id="UP001501470">
    <property type="component" value="Unassembled WGS sequence"/>
</dbReference>
<dbReference type="Gene3D" id="3.20.20.140">
    <property type="entry name" value="Metal-dependent hydrolases"/>
    <property type="match status" value="1"/>
</dbReference>
<proteinExistence type="predicted"/>
<dbReference type="NCBIfam" id="NF006560">
    <property type="entry name" value="PRK09061.1"/>
    <property type="match status" value="1"/>
</dbReference>
<comment type="caution">
    <text evidence="2">The sequence shown here is derived from an EMBL/GenBank/DDBJ whole genome shotgun (WGS) entry which is preliminary data.</text>
</comment>
<dbReference type="InterPro" id="IPR032466">
    <property type="entry name" value="Metal_Hydrolase"/>
</dbReference>
<dbReference type="InterPro" id="IPR013108">
    <property type="entry name" value="Amidohydro_3"/>
</dbReference>
<organism evidence="2 3">
    <name type="scientific">Dactylosporangium maewongense</name>
    <dbReference type="NCBI Taxonomy" id="634393"/>
    <lineage>
        <taxon>Bacteria</taxon>
        <taxon>Bacillati</taxon>
        <taxon>Actinomycetota</taxon>
        <taxon>Actinomycetes</taxon>
        <taxon>Micromonosporales</taxon>
        <taxon>Micromonosporaceae</taxon>
        <taxon>Dactylosporangium</taxon>
    </lineage>
</organism>
<dbReference type="RefSeq" id="WP_344507330.1">
    <property type="nucleotide sequence ID" value="NZ_BAAAQD010000017.1"/>
</dbReference>
<sequence>MTEIVIRGGRVIDPGAGTDEVRDLLVRDGSIADPASVSEGAVVVDATGLVVGPGFVDVHSHVNTVAGQRLQAFDGVTTALDLEIGLMPVAVALQRAAEEGRPLNYGYSASWAAARGLVLAGVEPVPDLAGVLALMGNEHWQASSSPVQRDRWLDLLSGELADGALGIGVPIGYTPRAEPSEFLHVARLAGGNGVPVFAHVRNLIEADPDVVVDGADEVTAAAAETGVAMHYCHVNSTSGRHVERALGTIHAAVAAGSRVTYEAYPYGTACTGIGAAFLAPERLHVWGLKPHNLVLLPSGERIADAARLREVRAATPGALCLIEILDETDPSDRALLEGTFADPGTIVASDALPVTFNDGTRDTRQWPLPEGATHPRTAGTFAKALRRFVRETGIWDWPEAFRRCSYLPARLLDAHAPAARRKGHLGIGADADVVVLDPDRVTDQATVLASTAPSHGVRHLLVNGEPVIHDGELLPDAYPGRALRS</sequence>